<keyword evidence="10" id="KW-1185">Reference proteome</keyword>
<gene>
    <name evidence="9" type="ORF">TI39_contig331g00022</name>
</gene>
<feature type="transmembrane region" description="Helical" evidence="7">
    <location>
        <begin position="99"/>
        <end position="121"/>
    </location>
</feature>
<feature type="transmembrane region" description="Helical" evidence="7">
    <location>
        <begin position="327"/>
        <end position="349"/>
    </location>
</feature>
<proteinExistence type="inferred from homology"/>
<evidence type="ECO:0000313" key="9">
    <source>
        <dbReference type="EMBL" id="KJY00398.1"/>
    </source>
</evidence>
<dbReference type="EMBL" id="LAFY01000323">
    <property type="protein sequence ID" value="KJY00398.1"/>
    <property type="molecule type" value="Genomic_DNA"/>
</dbReference>
<dbReference type="GO" id="GO:0016020">
    <property type="term" value="C:membrane"/>
    <property type="evidence" value="ECO:0007669"/>
    <property type="project" value="UniProtKB-SubCell"/>
</dbReference>
<keyword evidence="4 7" id="KW-1133">Transmembrane helix</keyword>
<dbReference type="GO" id="GO:0022857">
    <property type="term" value="F:transmembrane transporter activity"/>
    <property type="evidence" value="ECO:0007669"/>
    <property type="project" value="InterPro"/>
</dbReference>
<dbReference type="PANTHER" id="PTHR43791:SF97">
    <property type="entry name" value="ALLANTOATE TRANSPORTER, PUTATIVE (AFU_ORTHOLOGUE AFUA_1G14700)-RELATED"/>
    <property type="match status" value="1"/>
</dbReference>
<name>A0A0F4GTM1_9PEZI</name>
<dbReference type="InterPro" id="IPR036259">
    <property type="entry name" value="MFS_trans_sf"/>
</dbReference>
<feature type="transmembrane region" description="Helical" evidence="7">
    <location>
        <begin position="191"/>
        <end position="210"/>
    </location>
</feature>
<feature type="transmembrane region" description="Helical" evidence="7">
    <location>
        <begin position="60"/>
        <end position="79"/>
    </location>
</feature>
<feature type="transmembrane region" description="Helical" evidence="7">
    <location>
        <begin position="290"/>
        <end position="315"/>
    </location>
</feature>
<feature type="domain" description="Major facilitator superfamily (MFS) profile" evidence="8">
    <location>
        <begin position="62"/>
        <end position="475"/>
    </location>
</feature>
<evidence type="ECO:0000256" key="6">
    <source>
        <dbReference type="ARBA" id="ARBA00037968"/>
    </source>
</evidence>
<evidence type="ECO:0000256" key="7">
    <source>
        <dbReference type="SAM" id="Phobius"/>
    </source>
</evidence>
<protein>
    <submittedName>
        <fullName evidence="9">Mfs allantoate transporter like protein</fullName>
    </submittedName>
</protein>
<comment type="caution">
    <text evidence="9">The sequence shown here is derived from an EMBL/GenBank/DDBJ whole genome shotgun (WGS) entry which is preliminary data.</text>
</comment>
<dbReference type="AlphaFoldDB" id="A0A0F4GTM1"/>
<evidence type="ECO:0000256" key="1">
    <source>
        <dbReference type="ARBA" id="ARBA00004141"/>
    </source>
</evidence>
<feature type="transmembrane region" description="Helical" evidence="7">
    <location>
        <begin position="381"/>
        <end position="404"/>
    </location>
</feature>
<evidence type="ECO:0000313" key="10">
    <source>
        <dbReference type="Proteomes" id="UP000033647"/>
    </source>
</evidence>
<dbReference type="Gene3D" id="1.20.1250.20">
    <property type="entry name" value="MFS general substrate transporter like domains"/>
    <property type="match status" value="2"/>
</dbReference>
<evidence type="ECO:0000256" key="3">
    <source>
        <dbReference type="ARBA" id="ARBA00022692"/>
    </source>
</evidence>
<dbReference type="InterPro" id="IPR020846">
    <property type="entry name" value="MFS_dom"/>
</dbReference>
<dbReference type="PROSITE" id="PS50850">
    <property type="entry name" value="MFS"/>
    <property type="match status" value="1"/>
</dbReference>
<feature type="transmembrane region" description="Helical" evidence="7">
    <location>
        <begin position="222"/>
        <end position="242"/>
    </location>
</feature>
<accession>A0A0F4GTM1</accession>
<feature type="transmembrane region" description="Helical" evidence="7">
    <location>
        <begin position="448"/>
        <end position="471"/>
    </location>
</feature>
<evidence type="ECO:0000256" key="5">
    <source>
        <dbReference type="ARBA" id="ARBA00023136"/>
    </source>
</evidence>
<keyword evidence="2" id="KW-0813">Transport</keyword>
<dbReference type="FunFam" id="1.20.1250.20:FF:000064">
    <property type="entry name" value="MFS allantoate transporter"/>
    <property type="match status" value="1"/>
</dbReference>
<sequence>MDDMKSEKVVRDASPVANEDTKKAAPILRDVGADLYLEIQDYTSEELEAERKIVLRKIDWVIMPLICVTYMIQFLNKLSLNYASAYGLIADLGLQGQRYSWVAAIFNFGYLGAAIPANLLLQRVPVGKFTGGCLVVWSILLCCHAAVHNYAGMLVIRFMLGVCEAGISPAIMSICAMFYTRQEQPLRMCTFLAFNGMATMVGALLGFGLGHVNSKAITSWELIFVVIGLMNFVWSFVFLAFMPDSPANARFLTHKQKVVAVHRIAANMTGVKSSAFNAAQAVEACLDFKVWCLTLIGLAMGIINGGVSNFLSALIKGFGFSGINATLLQLPTGALEFLLVPLLGMAAGFWRNTRCLFLAVACLPGLGGLLGIRFTNLDHRWSLVGSCWLQFIFGGAVILCWNLMTTNIAGHTKRSVTNGLWFAFYAAGNIIGPNIFFAREAPRYQSAITGLVVCMIGSVVLAGVLAAHMAWENRRRDRAMAADETVAHGIEEAILEGFQDRTDKESKGFRYCL</sequence>
<dbReference type="PANTHER" id="PTHR43791">
    <property type="entry name" value="PERMEASE-RELATED"/>
    <property type="match status" value="1"/>
</dbReference>
<evidence type="ECO:0000256" key="2">
    <source>
        <dbReference type="ARBA" id="ARBA00022448"/>
    </source>
</evidence>
<comment type="subcellular location">
    <subcellularLocation>
        <location evidence="1">Membrane</location>
        <topology evidence="1">Multi-pass membrane protein</topology>
    </subcellularLocation>
</comment>
<reference evidence="9 10" key="1">
    <citation type="submission" date="2015-03" db="EMBL/GenBank/DDBJ databases">
        <title>RNA-seq based gene annotation and comparative genomics of four Zymoseptoria species reveal species-specific pathogenicity related genes and transposable element activity.</title>
        <authorList>
            <person name="Grandaubert J."/>
            <person name="Bhattacharyya A."/>
            <person name="Stukenbrock E.H."/>
        </authorList>
    </citation>
    <scope>NUCLEOTIDE SEQUENCE [LARGE SCALE GENOMIC DNA]</scope>
    <source>
        <strain evidence="9 10">Zb18110</strain>
    </source>
</reference>
<dbReference type="OrthoDB" id="6730379at2759"/>
<comment type="similarity">
    <text evidence="6">Belongs to the major facilitator superfamily. Allantoate permease family.</text>
</comment>
<feature type="transmembrane region" description="Helical" evidence="7">
    <location>
        <begin position="416"/>
        <end position="436"/>
    </location>
</feature>
<organism evidence="9 10">
    <name type="scientific">Zymoseptoria brevis</name>
    <dbReference type="NCBI Taxonomy" id="1047168"/>
    <lineage>
        <taxon>Eukaryota</taxon>
        <taxon>Fungi</taxon>
        <taxon>Dikarya</taxon>
        <taxon>Ascomycota</taxon>
        <taxon>Pezizomycotina</taxon>
        <taxon>Dothideomycetes</taxon>
        <taxon>Dothideomycetidae</taxon>
        <taxon>Mycosphaerellales</taxon>
        <taxon>Mycosphaerellaceae</taxon>
        <taxon>Zymoseptoria</taxon>
    </lineage>
</organism>
<evidence type="ECO:0000259" key="8">
    <source>
        <dbReference type="PROSITE" id="PS50850"/>
    </source>
</evidence>
<feature type="transmembrane region" description="Helical" evidence="7">
    <location>
        <begin position="356"/>
        <end position="375"/>
    </location>
</feature>
<dbReference type="SUPFAM" id="SSF103473">
    <property type="entry name" value="MFS general substrate transporter"/>
    <property type="match status" value="1"/>
</dbReference>
<dbReference type="Pfam" id="PF07690">
    <property type="entry name" value="MFS_1"/>
    <property type="match status" value="1"/>
</dbReference>
<keyword evidence="5 7" id="KW-0472">Membrane</keyword>
<keyword evidence="3 7" id="KW-0812">Transmembrane</keyword>
<dbReference type="Proteomes" id="UP000033647">
    <property type="component" value="Unassembled WGS sequence"/>
</dbReference>
<feature type="transmembrane region" description="Helical" evidence="7">
    <location>
        <begin position="133"/>
        <end position="152"/>
    </location>
</feature>
<dbReference type="InterPro" id="IPR011701">
    <property type="entry name" value="MFS"/>
</dbReference>
<evidence type="ECO:0000256" key="4">
    <source>
        <dbReference type="ARBA" id="ARBA00022989"/>
    </source>
</evidence>
<feature type="transmembrane region" description="Helical" evidence="7">
    <location>
        <begin position="158"/>
        <end position="179"/>
    </location>
</feature>